<keyword evidence="2" id="KW-0186">Copper</keyword>
<dbReference type="PANTHER" id="PTHR34883:SF17">
    <property type="entry name" value="CUPREDOXIN"/>
    <property type="match status" value="1"/>
</dbReference>
<dbReference type="InterPro" id="IPR008972">
    <property type="entry name" value="Cupredoxin"/>
</dbReference>
<dbReference type="Pfam" id="PF00127">
    <property type="entry name" value="Copper-bind"/>
    <property type="match status" value="1"/>
</dbReference>
<dbReference type="Gene3D" id="2.60.40.420">
    <property type="entry name" value="Cupredoxins - blue copper proteins"/>
    <property type="match status" value="1"/>
</dbReference>
<evidence type="ECO:0000256" key="1">
    <source>
        <dbReference type="ARBA" id="ARBA00022723"/>
    </source>
</evidence>
<keyword evidence="4" id="KW-0732">Signal</keyword>
<dbReference type="GO" id="GO:0009055">
    <property type="term" value="F:electron transfer activity"/>
    <property type="evidence" value="ECO:0007669"/>
    <property type="project" value="InterPro"/>
</dbReference>
<dbReference type="GO" id="GO:0005507">
    <property type="term" value="F:copper ion binding"/>
    <property type="evidence" value="ECO:0007669"/>
    <property type="project" value="InterPro"/>
</dbReference>
<evidence type="ECO:0000256" key="3">
    <source>
        <dbReference type="SAM" id="MobiDB-lite"/>
    </source>
</evidence>
<dbReference type="CDD" id="cd00920">
    <property type="entry name" value="Cupredoxin"/>
    <property type="match status" value="1"/>
</dbReference>
<dbReference type="EMBL" id="KZ613945">
    <property type="protein sequence ID" value="PMD40781.1"/>
    <property type="molecule type" value="Genomic_DNA"/>
</dbReference>
<organism evidence="6 7">
    <name type="scientific">Hyaloscypha variabilis (strain UAMH 11265 / GT02V1 / F)</name>
    <name type="common">Meliniomyces variabilis</name>
    <dbReference type="NCBI Taxonomy" id="1149755"/>
    <lineage>
        <taxon>Eukaryota</taxon>
        <taxon>Fungi</taxon>
        <taxon>Dikarya</taxon>
        <taxon>Ascomycota</taxon>
        <taxon>Pezizomycotina</taxon>
        <taxon>Leotiomycetes</taxon>
        <taxon>Helotiales</taxon>
        <taxon>Hyaloscyphaceae</taxon>
        <taxon>Hyaloscypha</taxon>
        <taxon>Hyaloscypha variabilis</taxon>
    </lineage>
</organism>
<dbReference type="OrthoDB" id="5421909at2759"/>
<keyword evidence="1" id="KW-0479">Metal-binding</keyword>
<dbReference type="Proteomes" id="UP000235786">
    <property type="component" value="Unassembled WGS sequence"/>
</dbReference>
<feature type="domain" description="Blue (type 1) copper" evidence="5">
    <location>
        <begin position="68"/>
        <end position="165"/>
    </location>
</feature>
<evidence type="ECO:0000259" key="5">
    <source>
        <dbReference type="Pfam" id="PF00127"/>
    </source>
</evidence>
<feature type="chain" id="PRO_5014407924" description="Blue (type 1) copper domain-containing protein" evidence="4">
    <location>
        <begin position="27"/>
        <end position="209"/>
    </location>
</feature>
<dbReference type="InterPro" id="IPR052953">
    <property type="entry name" value="Ser-rich/MCO-related"/>
</dbReference>
<dbReference type="STRING" id="1149755.A0A2J6RQJ1"/>
<evidence type="ECO:0000256" key="4">
    <source>
        <dbReference type="SAM" id="SignalP"/>
    </source>
</evidence>
<evidence type="ECO:0000256" key="2">
    <source>
        <dbReference type="ARBA" id="ARBA00023008"/>
    </source>
</evidence>
<evidence type="ECO:0000313" key="7">
    <source>
        <dbReference type="Proteomes" id="UP000235786"/>
    </source>
</evidence>
<accession>A0A2J6RQJ1</accession>
<keyword evidence="7" id="KW-1185">Reference proteome</keyword>
<sequence>MQLQRVPFLAAVALLSLLHLAPAADAASKGAKSPSKAATSSAPKATTTGSSTSKSKVITIVVGSPTVNKSLVFTPADVQANPGDVVQFQFSQINHTVTQSTFAEPCQPVQASDPSAAGIHSGFVPVTAGASTVVTFDVPINDTKPMFIYCAQGPHCQLGMVMAINANGNETFAAYKSAAAKATKNVPAANFKGGVMGSIPAADAVPPPV</sequence>
<evidence type="ECO:0000313" key="6">
    <source>
        <dbReference type="EMBL" id="PMD40781.1"/>
    </source>
</evidence>
<name>A0A2J6RQJ1_HYAVF</name>
<gene>
    <name evidence="6" type="ORF">L207DRAFT_633750</name>
</gene>
<dbReference type="InterPro" id="IPR000923">
    <property type="entry name" value="BlueCu_1"/>
</dbReference>
<reference evidence="6 7" key="1">
    <citation type="submission" date="2016-04" db="EMBL/GenBank/DDBJ databases">
        <title>A degradative enzymes factory behind the ericoid mycorrhizal symbiosis.</title>
        <authorList>
            <consortium name="DOE Joint Genome Institute"/>
            <person name="Martino E."/>
            <person name="Morin E."/>
            <person name="Grelet G."/>
            <person name="Kuo A."/>
            <person name="Kohler A."/>
            <person name="Daghino S."/>
            <person name="Barry K."/>
            <person name="Choi C."/>
            <person name="Cichocki N."/>
            <person name="Clum A."/>
            <person name="Copeland A."/>
            <person name="Hainaut M."/>
            <person name="Haridas S."/>
            <person name="Labutti K."/>
            <person name="Lindquist E."/>
            <person name="Lipzen A."/>
            <person name="Khouja H.-R."/>
            <person name="Murat C."/>
            <person name="Ohm R."/>
            <person name="Olson A."/>
            <person name="Spatafora J."/>
            <person name="Veneault-Fourrey C."/>
            <person name="Henrissat B."/>
            <person name="Grigoriev I."/>
            <person name="Martin F."/>
            <person name="Perotto S."/>
        </authorList>
    </citation>
    <scope>NUCLEOTIDE SEQUENCE [LARGE SCALE GENOMIC DNA]</scope>
    <source>
        <strain evidence="6 7">F</strain>
    </source>
</reference>
<dbReference type="PANTHER" id="PTHR34883">
    <property type="entry name" value="SERINE-RICH PROTEIN, PUTATIVE-RELATED-RELATED"/>
    <property type="match status" value="1"/>
</dbReference>
<feature type="signal peptide" evidence="4">
    <location>
        <begin position="1"/>
        <end position="26"/>
    </location>
</feature>
<dbReference type="AlphaFoldDB" id="A0A2J6RQJ1"/>
<proteinExistence type="predicted"/>
<feature type="region of interest" description="Disordered" evidence="3">
    <location>
        <begin position="28"/>
        <end position="50"/>
    </location>
</feature>
<protein>
    <recommendedName>
        <fullName evidence="5">Blue (type 1) copper domain-containing protein</fullName>
    </recommendedName>
</protein>
<dbReference type="SUPFAM" id="SSF49503">
    <property type="entry name" value="Cupredoxins"/>
    <property type="match status" value="1"/>
</dbReference>